<dbReference type="GO" id="GO:0016301">
    <property type="term" value="F:kinase activity"/>
    <property type="evidence" value="ECO:0007669"/>
    <property type="project" value="UniProtKB-KW"/>
</dbReference>
<dbReference type="RefSeq" id="WP_043099800.1">
    <property type="nucleotide sequence ID" value="NZ_JACHET010000001.1"/>
</dbReference>
<dbReference type="InterPro" id="IPR027417">
    <property type="entry name" value="P-loop_NTPase"/>
</dbReference>
<sequence>MMSKRDASTALDALAQRLLEIFSNQVLAEPRPYLLGLSGLQGCGKSTLARTLVRQARGRGWPAQTLSLDDGYLGRRARARLAARAHPLLATRGVPGTHDLRLLHETLDTLADASAAHPVALPRFDKGHDTRKPPSRWPQVRVPPRLIVLEGWCVGVPPQSEAALHAPINALERDEDADGRWRRHVNDALTDMQDLWKRLDALIVLQAPDWPTVCRWRAEAERPLREREAPHAMDDAQLRRFMQHYERLSRHALHSLPARADVLIRLDAARRVTAIRTRPSLGML</sequence>
<name>A0A099CYD7_9GAMM</name>
<proteinExistence type="predicted"/>
<protein>
    <submittedName>
        <fullName evidence="1">Kinase</fullName>
    </submittedName>
</protein>
<keyword evidence="1" id="KW-0808">Transferase</keyword>
<dbReference type="Proteomes" id="UP000029708">
    <property type="component" value="Unassembled WGS sequence"/>
</dbReference>
<evidence type="ECO:0000313" key="2">
    <source>
        <dbReference type="Proteomes" id="UP000029708"/>
    </source>
</evidence>
<keyword evidence="2" id="KW-1185">Reference proteome</keyword>
<gene>
    <name evidence="1" type="ORF">LF63_0103975</name>
</gene>
<organism evidence="1 2">
    <name type="scientific">Oleiagrimonas soli</name>
    <dbReference type="NCBI Taxonomy" id="1543381"/>
    <lineage>
        <taxon>Bacteria</taxon>
        <taxon>Pseudomonadati</taxon>
        <taxon>Pseudomonadota</taxon>
        <taxon>Gammaproteobacteria</taxon>
        <taxon>Lysobacterales</taxon>
        <taxon>Rhodanobacteraceae</taxon>
        <taxon>Oleiagrimonas</taxon>
    </lineage>
</organism>
<dbReference type="Gene3D" id="3.40.50.300">
    <property type="entry name" value="P-loop containing nucleotide triphosphate hydrolases"/>
    <property type="match status" value="1"/>
</dbReference>
<evidence type="ECO:0000313" key="1">
    <source>
        <dbReference type="EMBL" id="KGI78612.1"/>
    </source>
</evidence>
<accession>A0A099CYD7</accession>
<dbReference type="EMBL" id="JROI01000008">
    <property type="protein sequence ID" value="KGI78612.1"/>
    <property type="molecule type" value="Genomic_DNA"/>
</dbReference>
<dbReference type="AlphaFoldDB" id="A0A099CYD7"/>
<dbReference type="STRING" id="1543381.LF63_0103975"/>
<keyword evidence="1" id="KW-0418">Kinase</keyword>
<dbReference type="HOGENOM" id="CLU_056986_2_1_6"/>
<dbReference type="SUPFAM" id="SSF52540">
    <property type="entry name" value="P-loop containing nucleoside triphosphate hydrolases"/>
    <property type="match status" value="1"/>
</dbReference>
<comment type="caution">
    <text evidence="1">The sequence shown here is derived from an EMBL/GenBank/DDBJ whole genome shotgun (WGS) entry which is preliminary data.</text>
</comment>
<reference evidence="1 2" key="1">
    <citation type="submission" date="2014-09" db="EMBL/GenBank/DDBJ databases">
        <title>Xanthomonadaceae 3.5X direct submission.</title>
        <authorList>
            <person name="Fang T."/>
            <person name="Wang H."/>
        </authorList>
    </citation>
    <scope>NUCLEOTIDE SEQUENCE [LARGE SCALE GENOMIC DNA]</scope>
    <source>
        <strain evidence="1 2">3.5X</strain>
    </source>
</reference>